<dbReference type="Pfam" id="PF06013">
    <property type="entry name" value="WXG100"/>
    <property type="match status" value="1"/>
</dbReference>
<protein>
    <recommendedName>
        <fullName evidence="1">ESAT-6-like protein</fullName>
    </recommendedName>
</protein>
<comment type="similarity">
    <text evidence="1">Belongs to the WXG100 family.</text>
</comment>
<reference evidence="2 3" key="1">
    <citation type="submission" date="2018-05" db="EMBL/GenBank/DDBJ databases">
        <title>Evolution of GPA BGCs.</title>
        <authorList>
            <person name="Waglechner N."/>
            <person name="Wright G.D."/>
        </authorList>
    </citation>
    <scope>NUCLEOTIDE SEQUENCE [LARGE SCALE GENOMIC DNA]</scope>
    <source>
        <strain evidence="2 3">A82846</strain>
    </source>
</reference>
<dbReference type="InterPro" id="IPR036689">
    <property type="entry name" value="ESAT-6-like_sf"/>
</dbReference>
<dbReference type="NCBIfam" id="TIGR03930">
    <property type="entry name" value="WXG100_ESAT6"/>
    <property type="match status" value="1"/>
</dbReference>
<sequence length="98" mass="10613">MPDGQNIKVDFGAVENAGAQIKATAAKMDGELDTLRSQLQPLGAAYQGAARDEWDRVQQTWNQAQNDLNQVLAQIGAATSQAAADYQETEHGVKRLWG</sequence>
<dbReference type="EMBL" id="QHKI01000084">
    <property type="protein sequence ID" value="RSM67409.1"/>
    <property type="molecule type" value="Genomic_DNA"/>
</dbReference>
<accession>A0A428YIN3</accession>
<dbReference type="Proteomes" id="UP000287547">
    <property type="component" value="Unassembled WGS sequence"/>
</dbReference>
<proteinExistence type="inferred from homology"/>
<comment type="caution">
    <text evidence="2">The sequence shown here is derived from an EMBL/GenBank/DDBJ whole genome shotgun (WGS) entry which is preliminary data.</text>
</comment>
<dbReference type="OrthoDB" id="3387628at2"/>
<dbReference type="RefSeq" id="WP_037270210.1">
    <property type="nucleotide sequence ID" value="NZ_QHKI01000084.1"/>
</dbReference>
<evidence type="ECO:0000313" key="2">
    <source>
        <dbReference type="EMBL" id="RSM67409.1"/>
    </source>
</evidence>
<evidence type="ECO:0000256" key="1">
    <source>
        <dbReference type="RuleBase" id="RU362001"/>
    </source>
</evidence>
<dbReference type="InterPro" id="IPR010310">
    <property type="entry name" value="T7SS_ESAT-6-like"/>
</dbReference>
<dbReference type="AlphaFoldDB" id="A0A428YIN3"/>
<name>A0A428YIN3_KIBAR</name>
<dbReference type="Gene3D" id="1.10.287.1060">
    <property type="entry name" value="ESAT-6-like"/>
    <property type="match status" value="1"/>
</dbReference>
<evidence type="ECO:0000313" key="3">
    <source>
        <dbReference type="Proteomes" id="UP000287547"/>
    </source>
</evidence>
<gene>
    <name evidence="2" type="ORF">DMH04_49055</name>
</gene>
<organism evidence="2 3">
    <name type="scientific">Kibdelosporangium aridum</name>
    <dbReference type="NCBI Taxonomy" id="2030"/>
    <lineage>
        <taxon>Bacteria</taxon>
        <taxon>Bacillati</taxon>
        <taxon>Actinomycetota</taxon>
        <taxon>Actinomycetes</taxon>
        <taxon>Pseudonocardiales</taxon>
        <taxon>Pseudonocardiaceae</taxon>
        <taxon>Kibdelosporangium</taxon>
    </lineage>
</organism>
<dbReference type="SUPFAM" id="SSF140453">
    <property type="entry name" value="EsxAB dimer-like"/>
    <property type="match status" value="1"/>
</dbReference>